<organism evidence="1">
    <name type="scientific">Anguilla anguilla</name>
    <name type="common">European freshwater eel</name>
    <name type="synonym">Muraena anguilla</name>
    <dbReference type="NCBI Taxonomy" id="7936"/>
    <lineage>
        <taxon>Eukaryota</taxon>
        <taxon>Metazoa</taxon>
        <taxon>Chordata</taxon>
        <taxon>Craniata</taxon>
        <taxon>Vertebrata</taxon>
        <taxon>Euteleostomi</taxon>
        <taxon>Actinopterygii</taxon>
        <taxon>Neopterygii</taxon>
        <taxon>Teleostei</taxon>
        <taxon>Anguilliformes</taxon>
        <taxon>Anguillidae</taxon>
        <taxon>Anguilla</taxon>
    </lineage>
</organism>
<reference evidence="1" key="1">
    <citation type="submission" date="2014-11" db="EMBL/GenBank/DDBJ databases">
        <authorList>
            <person name="Amaro Gonzalez C."/>
        </authorList>
    </citation>
    <scope>NUCLEOTIDE SEQUENCE</scope>
</reference>
<name>A0A0E9QVZ2_ANGAN</name>
<protein>
    <submittedName>
        <fullName evidence="1">Uncharacterized protein</fullName>
    </submittedName>
</protein>
<evidence type="ECO:0000313" key="1">
    <source>
        <dbReference type="EMBL" id="JAH21009.1"/>
    </source>
</evidence>
<accession>A0A0E9QVZ2</accession>
<proteinExistence type="predicted"/>
<dbReference type="AlphaFoldDB" id="A0A0E9QVZ2"/>
<sequence length="40" mass="4609">MSPSYKCLSLIKMSAIYLSEKEVHAFKVIFLSGFNRHSFV</sequence>
<reference evidence="1" key="2">
    <citation type="journal article" date="2015" name="Fish Shellfish Immunol.">
        <title>Early steps in the European eel (Anguilla anguilla)-Vibrio vulnificus interaction in the gills: Role of the RtxA13 toxin.</title>
        <authorList>
            <person name="Callol A."/>
            <person name="Pajuelo D."/>
            <person name="Ebbesson L."/>
            <person name="Teles M."/>
            <person name="MacKenzie S."/>
            <person name="Amaro C."/>
        </authorList>
    </citation>
    <scope>NUCLEOTIDE SEQUENCE</scope>
</reference>
<dbReference type="EMBL" id="GBXM01087568">
    <property type="protein sequence ID" value="JAH21009.1"/>
    <property type="molecule type" value="Transcribed_RNA"/>
</dbReference>